<organism evidence="1 2">
    <name type="scientific">Aquabacter spiritensis</name>
    <dbReference type="NCBI Taxonomy" id="933073"/>
    <lineage>
        <taxon>Bacteria</taxon>
        <taxon>Pseudomonadati</taxon>
        <taxon>Pseudomonadota</taxon>
        <taxon>Alphaproteobacteria</taxon>
        <taxon>Hyphomicrobiales</taxon>
        <taxon>Xanthobacteraceae</taxon>
        <taxon>Aquabacter</taxon>
    </lineage>
</organism>
<name>A0A4R3LR91_9HYPH</name>
<comment type="caution">
    <text evidence="1">The sequence shown here is derived from an EMBL/GenBank/DDBJ whole genome shotgun (WGS) entry which is preliminary data.</text>
</comment>
<gene>
    <name evidence="1" type="ORF">EDC64_1148</name>
</gene>
<dbReference type="EMBL" id="SMAI01000014">
    <property type="protein sequence ID" value="TCT02149.1"/>
    <property type="molecule type" value="Genomic_DNA"/>
</dbReference>
<sequence>MTDRDDVAPRSQVNLDAAIAAHRQLLVLMFRVLGHDPARRDALVEAIDQKLTFHDGHEDPGLEADGAFAFERRVNAEFRRVLEDVRAGLGRAA</sequence>
<proteinExistence type="predicted"/>
<reference evidence="1 2" key="1">
    <citation type="submission" date="2019-03" db="EMBL/GenBank/DDBJ databases">
        <title>Genomic Encyclopedia of Type Strains, Phase IV (KMG-IV): sequencing the most valuable type-strain genomes for metagenomic binning, comparative biology and taxonomic classification.</title>
        <authorList>
            <person name="Goeker M."/>
        </authorList>
    </citation>
    <scope>NUCLEOTIDE SEQUENCE [LARGE SCALE GENOMIC DNA]</scope>
    <source>
        <strain evidence="1 2">DSM 9035</strain>
    </source>
</reference>
<accession>A0A4R3LR91</accession>
<keyword evidence="2" id="KW-1185">Reference proteome</keyword>
<protein>
    <submittedName>
        <fullName evidence="1">Uncharacterized protein</fullName>
    </submittedName>
</protein>
<dbReference type="AlphaFoldDB" id="A0A4R3LR91"/>
<evidence type="ECO:0000313" key="2">
    <source>
        <dbReference type="Proteomes" id="UP000294664"/>
    </source>
</evidence>
<dbReference type="OrthoDB" id="8082805at2"/>
<dbReference type="RefSeq" id="WP_132034203.1">
    <property type="nucleotide sequence ID" value="NZ_SMAI01000014.1"/>
</dbReference>
<dbReference type="Proteomes" id="UP000294664">
    <property type="component" value="Unassembled WGS sequence"/>
</dbReference>
<evidence type="ECO:0000313" key="1">
    <source>
        <dbReference type="EMBL" id="TCT02149.1"/>
    </source>
</evidence>